<feature type="compositionally biased region" description="Basic and acidic residues" evidence="1">
    <location>
        <begin position="100"/>
        <end position="112"/>
    </location>
</feature>
<protein>
    <submittedName>
        <fullName evidence="2">Uncharacterized protein</fullName>
    </submittedName>
</protein>
<proteinExistence type="predicted"/>
<dbReference type="OrthoDB" id="3512377at2759"/>
<feature type="region of interest" description="Disordered" evidence="1">
    <location>
        <begin position="66"/>
        <end position="165"/>
    </location>
</feature>
<dbReference type="VEuPathDB" id="FungiDB:MFRU_003g04210"/>
<dbReference type="EMBL" id="VICG01000004">
    <property type="protein sequence ID" value="KAA8572350.1"/>
    <property type="molecule type" value="Genomic_DNA"/>
</dbReference>
<reference evidence="2 3" key="1">
    <citation type="submission" date="2019-06" db="EMBL/GenBank/DDBJ databases">
        <title>Genome Sequence of the Brown Rot Fungal Pathogen Monilinia fructicola.</title>
        <authorList>
            <person name="De Miccolis Angelini R.M."/>
            <person name="Landi L."/>
            <person name="Abate D."/>
            <person name="Pollastro S."/>
            <person name="Romanazzi G."/>
            <person name="Faretra F."/>
        </authorList>
    </citation>
    <scope>NUCLEOTIDE SEQUENCE [LARGE SCALE GENOMIC DNA]</scope>
    <source>
        <strain evidence="2 3">Mfrc123</strain>
    </source>
</reference>
<organism evidence="2 3">
    <name type="scientific">Monilinia fructicola</name>
    <name type="common">Brown rot fungus</name>
    <name type="synonym">Ciboria fructicola</name>
    <dbReference type="NCBI Taxonomy" id="38448"/>
    <lineage>
        <taxon>Eukaryota</taxon>
        <taxon>Fungi</taxon>
        <taxon>Dikarya</taxon>
        <taxon>Ascomycota</taxon>
        <taxon>Pezizomycotina</taxon>
        <taxon>Leotiomycetes</taxon>
        <taxon>Helotiales</taxon>
        <taxon>Sclerotiniaceae</taxon>
        <taxon>Monilinia</taxon>
    </lineage>
</organism>
<accession>A0A5M9JUR3</accession>
<name>A0A5M9JUR3_MONFR</name>
<evidence type="ECO:0000256" key="1">
    <source>
        <dbReference type="SAM" id="MobiDB-lite"/>
    </source>
</evidence>
<evidence type="ECO:0000313" key="3">
    <source>
        <dbReference type="Proteomes" id="UP000322873"/>
    </source>
</evidence>
<gene>
    <name evidence="2" type="ORF">EYC84_002973</name>
</gene>
<comment type="caution">
    <text evidence="2">The sequence shown here is derived from an EMBL/GenBank/DDBJ whole genome shotgun (WGS) entry which is preliminary data.</text>
</comment>
<dbReference type="Proteomes" id="UP000322873">
    <property type="component" value="Unassembled WGS sequence"/>
</dbReference>
<keyword evidence="3" id="KW-1185">Reference proteome</keyword>
<sequence length="165" mass="18187">MPPQSAENKFKILIAVLSQSATNEKDFLPTPNYDKLAEDLGLPTYASAQGVWKRLKDEIKRGDFGDLKIRNSTTGSISPGKKPAAVKESKVQSRSPGKKRAVEEWNERENEPKSSPTKRSKVHSIKRDQSTETDKEGRAKVSKESDGELMKPGSDCTGCYSSDDA</sequence>
<dbReference type="AlphaFoldDB" id="A0A5M9JUR3"/>
<feature type="compositionally biased region" description="Basic and acidic residues" evidence="1">
    <location>
        <begin position="125"/>
        <end position="149"/>
    </location>
</feature>
<evidence type="ECO:0000313" key="2">
    <source>
        <dbReference type="EMBL" id="KAA8572350.1"/>
    </source>
</evidence>